<evidence type="ECO:0000259" key="8">
    <source>
        <dbReference type="Pfam" id="PF18052"/>
    </source>
</evidence>
<dbReference type="SUPFAM" id="SSF52047">
    <property type="entry name" value="RNI-like"/>
    <property type="match status" value="1"/>
</dbReference>
<dbReference type="Pfam" id="PF25019">
    <property type="entry name" value="LRR_R13L1-DRL21"/>
    <property type="match status" value="1"/>
</dbReference>
<keyword evidence="4" id="KW-0547">Nucleotide-binding</keyword>
<evidence type="ECO:0000256" key="1">
    <source>
        <dbReference type="ARBA" id="ARBA00008894"/>
    </source>
</evidence>
<dbReference type="InterPro" id="IPR002182">
    <property type="entry name" value="NB-ARC"/>
</dbReference>
<reference evidence="11" key="1">
    <citation type="journal article" date="2022" name="Front. Genet.">
        <title>Chromosome-Scale Assembly of the Dendrobium nobile Genome Provides Insights Into the Molecular Mechanism of the Biosynthesis of the Medicinal Active Ingredient of Dendrobium.</title>
        <authorList>
            <person name="Xu Q."/>
            <person name="Niu S.-C."/>
            <person name="Li K.-L."/>
            <person name="Zheng P.-J."/>
            <person name="Zhang X.-J."/>
            <person name="Jia Y."/>
            <person name="Liu Y."/>
            <person name="Niu Y.-X."/>
            <person name="Yu L.-H."/>
            <person name="Chen D.-F."/>
            <person name="Zhang G.-Q."/>
        </authorList>
    </citation>
    <scope>NUCLEOTIDE SEQUENCE</scope>
    <source>
        <tissue evidence="11">Leaf</tissue>
    </source>
</reference>
<evidence type="ECO:0000259" key="9">
    <source>
        <dbReference type="Pfam" id="PF23559"/>
    </source>
</evidence>
<feature type="domain" description="Disease resistance protein winged helix" evidence="9">
    <location>
        <begin position="451"/>
        <end position="522"/>
    </location>
</feature>
<dbReference type="InterPro" id="IPR041118">
    <property type="entry name" value="Rx_N"/>
</dbReference>
<evidence type="ECO:0000313" key="11">
    <source>
        <dbReference type="EMBL" id="KAI0503759.1"/>
    </source>
</evidence>
<dbReference type="OrthoDB" id="1896560at2759"/>
<dbReference type="GO" id="GO:0005524">
    <property type="term" value="F:ATP binding"/>
    <property type="evidence" value="ECO:0007669"/>
    <property type="project" value="UniProtKB-KW"/>
</dbReference>
<dbReference type="PRINTS" id="PR00364">
    <property type="entry name" value="DISEASERSIST"/>
</dbReference>
<dbReference type="PANTHER" id="PTHR36766:SF40">
    <property type="entry name" value="DISEASE RESISTANCE PROTEIN RGA3"/>
    <property type="match status" value="1"/>
</dbReference>
<evidence type="ECO:0000256" key="3">
    <source>
        <dbReference type="ARBA" id="ARBA00022737"/>
    </source>
</evidence>
<dbReference type="Pfam" id="PF18052">
    <property type="entry name" value="Rx_N"/>
    <property type="match status" value="1"/>
</dbReference>
<keyword evidence="3" id="KW-0677">Repeat</keyword>
<comment type="similarity">
    <text evidence="1">Belongs to the disease resistance NB-LRR family.</text>
</comment>
<protein>
    <submittedName>
        <fullName evidence="11">Uncharacterized protein</fullName>
    </submittedName>
</protein>
<comment type="caution">
    <text evidence="11">The sequence shown here is derived from an EMBL/GenBank/DDBJ whole genome shotgun (WGS) entry which is preliminary data.</text>
</comment>
<feature type="domain" description="Disease resistance N-terminal" evidence="8">
    <location>
        <begin position="10"/>
        <end position="100"/>
    </location>
</feature>
<dbReference type="Gene3D" id="1.20.5.4130">
    <property type="match status" value="1"/>
</dbReference>
<dbReference type="PANTHER" id="PTHR36766">
    <property type="entry name" value="PLANT BROAD-SPECTRUM MILDEW RESISTANCE PROTEIN RPW8"/>
    <property type="match status" value="1"/>
</dbReference>
<dbReference type="SMR" id="A0A8T3B4N9"/>
<dbReference type="SUPFAM" id="SSF52540">
    <property type="entry name" value="P-loop containing nucleoside triphosphate hydrolases"/>
    <property type="match status" value="1"/>
</dbReference>
<dbReference type="InterPro" id="IPR032675">
    <property type="entry name" value="LRR_dom_sf"/>
</dbReference>
<proteinExistence type="inferred from homology"/>
<dbReference type="Proteomes" id="UP000829196">
    <property type="component" value="Unassembled WGS sequence"/>
</dbReference>
<dbReference type="Gene3D" id="1.10.8.430">
    <property type="entry name" value="Helical domain of apoptotic protease-activating factors"/>
    <property type="match status" value="1"/>
</dbReference>
<name>A0A8T3B4N9_DENNO</name>
<dbReference type="AlphaFoldDB" id="A0A8T3B4N9"/>
<dbReference type="Gene3D" id="3.40.50.300">
    <property type="entry name" value="P-loop containing nucleotide triphosphate hydrolases"/>
    <property type="match status" value="1"/>
</dbReference>
<dbReference type="Gene3D" id="1.10.10.10">
    <property type="entry name" value="Winged helix-like DNA-binding domain superfamily/Winged helix DNA-binding domain"/>
    <property type="match status" value="1"/>
</dbReference>
<evidence type="ECO:0000256" key="4">
    <source>
        <dbReference type="ARBA" id="ARBA00022741"/>
    </source>
</evidence>
<dbReference type="Pfam" id="PF00931">
    <property type="entry name" value="NB-ARC"/>
    <property type="match status" value="1"/>
</dbReference>
<keyword evidence="2" id="KW-0433">Leucine-rich repeat</keyword>
<dbReference type="FunFam" id="1.10.10.10:FF:000322">
    <property type="entry name" value="Probable disease resistance protein At1g63360"/>
    <property type="match status" value="1"/>
</dbReference>
<sequence>MEGYFAGPIMEKIINTCSDYLKDQYRWQTGMKEELERLRENHPKIQAVVFAANQEQISDPALNKWIWQLRDAIDEADDVIDEFEYMKHKEQLIKNTEETKKRKFMSFLFESPRKILKIGERVLKIDPTLKRLEEAVQKLDKVSTTGVDAFLYLVKDANQEHQKQQLELHGTRETGSLPKNDLIGRGKEKELVMEWLRKPSNEHRGTDLYRNISLLSIVGHGGMGKTTLLQHVYNDEITKEFGRKMWVCVSNNFDVKKVIADMLECLVKERPRLETLVALQGRLQEEVKSKKFLLVLDDIWEEDESKWGDVLAPLSSGGFGSKILITTRTDSIALMFAKVIKKKKEIVKLEGLEEDECLQLLNSHAFAGVENPPDDHESLRVIARDIVKKLSRSPLEAKVISGVLNENLEVRHWRTVLESNLLDQNSIHSILRLSYTVLPNHLRNCFAFCCMFPEDHEFDKDDLVRMWIALGFIQSSPGMTMEDIGGRYFDVLVKKALFDQFEVEDEDLEVTYNYKMHDLIHESASKFFAQVCYKLVDDEVSSLKISETIRHFSVLNAKPDILRKIEKLKHLHSLFLFSEDSNQDLFKTLTEIFKASRCLRLLYICSSEGLKIIPEKIGNLIHLRYLKINGYNLTMLPRSLSNLYHLQYIICGWTRGPSQRKVNYFLPSDINNLSNLRYVEFPKNYISSIYGIGKLKSLSELYIFDLRDVRGYRIGELKNMNDLCKLGINCLENVKDAEEARNAQLCEKRRLTDLTLCWSNTYYSRNIDLDENVLDNVQPPKCLRSLSIERYMGARSAIWMNNINWIFNLEKIEFSDCSEWETLPPFGHLSFLKSLKLYEMPKVKCLESKFNGNDKYRAFPLLEVLDIDRLEALEDWFEAGVAAEDGCLFPCLIQLFLRDCPKLKELPSLPPKLKGLNIANTGWKTLNFCSNSNPIPLQSLEVRDSPNIISLPLADEIARLAALRSFTIKRCPNLISLGRYREVETTNNCQLMLSDLDISDQSVLLMEPLRSIASLKSLSIEFQDDVVSFPNELEQWLLTVRSSLSCLTIYNLNSLQSLPSTFESLSSLQYLYLWGAPMLRELLNLPPSLECLEIMGCHPELKERYGEDGSSDRHKIAHIPCIELV</sequence>
<feature type="domain" description="R13L1/DRL21-like LRR repeat region" evidence="10">
    <location>
        <begin position="714"/>
        <end position="840"/>
    </location>
</feature>
<keyword evidence="5" id="KW-0611">Plant defense</keyword>
<keyword evidence="6" id="KW-0067">ATP-binding</keyword>
<evidence type="ECO:0000256" key="6">
    <source>
        <dbReference type="ARBA" id="ARBA00022840"/>
    </source>
</evidence>
<dbReference type="EMBL" id="JAGYWB010000011">
    <property type="protein sequence ID" value="KAI0503759.1"/>
    <property type="molecule type" value="Genomic_DNA"/>
</dbReference>
<dbReference type="GO" id="GO:0042742">
    <property type="term" value="P:defense response to bacterium"/>
    <property type="evidence" value="ECO:0007669"/>
    <property type="project" value="UniProtKB-ARBA"/>
</dbReference>
<dbReference type="InterPro" id="IPR058922">
    <property type="entry name" value="WHD_DRP"/>
</dbReference>
<dbReference type="GO" id="GO:0009626">
    <property type="term" value="P:plant-type hypersensitive response"/>
    <property type="evidence" value="ECO:0007669"/>
    <property type="project" value="UniProtKB-ARBA"/>
</dbReference>
<dbReference type="SUPFAM" id="SSF52058">
    <property type="entry name" value="L domain-like"/>
    <property type="match status" value="1"/>
</dbReference>
<dbReference type="InterPro" id="IPR042197">
    <property type="entry name" value="Apaf_helical"/>
</dbReference>
<organism evidence="11 12">
    <name type="scientific">Dendrobium nobile</name>
    <name type="common">Orchid</name>
    <dbReference type="NCBI Taxonomy" id="94219"/>
    <lineage>
        <taxon>Eukaryota</taxon>
        <taxon>Viridiplantae</taxon>
        <taxon>Streptophyta</taxon>
        <taxon>Embryophyta</taxon>
        <taxon>Tracheophyta</taxon>
        <taxon>Spermatophyta</taxon>
        <taxon>Magnoliopsida</taxon>
        <taxon>Liliopsida</taxon>
        <taxon>Asparagales</taxon>
        <taxon>Orchidaceae</taxon>
        <taxon>Epidendroideae</taxon>
        <taxon>Malaxideae</taxon>
        <taxon>Dendrobiinae</taxon>
        <taxon>Dendrobium</taxon>
    </lineage>
</organism>
<dbReference type="GO" id="GO:0002758">
    <property type="term" value="P:innate immune response-activating signaling pathway"/>
    <property type="evidence" value="ECO:0007669"/>
    <property type="project" value="UniProtKB-ARBA"/>
</dbReference>
<feature type="domain" description="NB-ARC" evidence="7">
    <location>
        <begin position="211"/>
        <end position="367"/>
    </location>
</feature>
<gene>
    <name evidence="11" type="ORF">KFK09_014701</name>
</gene>
<accession>A0A8T3B4N9</accession>
<dbReference type="InterPro" id="IPR056789">
    <property type="entry name" value="LRR_R13L1-DRL21"/>
</dbReference>
<dbReference type="Pfam" id="PF23559">
    <property type="entry name" value="WHD_DRP"/>
    <property type="match status" value="1"/>
</dbReference>
<evidence type="ECO:0000259" key="7">
    <source>
        <dbReference type="Pfam" id="PF00931"/>
    </source>
</evidence>
<evidence type="ECO:0000313" key="12">
    <source>
        <dbReference type="Proteomes" id="UP000829196"/>
    </source>
</evidence>
<evidence type="ECO:0000256" key="5">
    <source>
        <dbReference type="ARBA" id="ARBA00022821"/>
    </source>
</evidence>
<evidence type="ECO:0000256" key="2">
    <source>
        <dbReference type="ARBA" id="ARBA00022614"/>
    </source>
</evidence>
<dbReference type="GO" id="GO:0043531">
    <property type="term" value="F:ADP binding"/>
    <property type="evidence" value="ECO:0007669"/>
    <property type="project" value="InterPro"/>
</dbReference>
<dbReference type="InterPro" id="IPR027417">
    <property type="entry name" value="P-loop_NTPase"/>
</dbReference>
<dbReference type="InterPro" id="IPR036388">
    <property type="entry name" value="WH-like_DNA-bd_sf"/>
</dbReference>
<dbReference type="Gene3D" id="3.80.10.10">
    <property type="entry name" value="Ribonuclease Inhibitor"/>
    <property type="match status" value="3"/>
</dbReference>
<keyword evidence="12" id="KW-1185">Reference proteome</keyword>
<evidence type="ECO:0000259" key="10">
    <source>
        <dbReference type="Pfam" id="PF25019"/>
    </source>
</evidence>